<reference evidence="11" key="1">
    <citation type="journal article" date="2019" name="Int. J. Syst. Evol. Microbiol.">
        <title>The Global Catalogue of Microorganisms (GCM) 10K type strain sequencing project: providing services to taxonomists for standard genome sequencing and annotation.</title>
        <authorList>
            <consortium name="The Broad Institute Genomics Platform"/>
            <consortium name="The Broad Institute Genome Sequencing Center for Infectious Disease"/>
            <person name="Wu L."/>
            <person name="Ma J."/>
        </authorList>
    </citation>
    <scope>NUCLEOTIDE SEQUENCE [LARGE SCALE GENOMIC DNA]</scope>
    <source>
        <strain evidence="11">CCUG 38813</strain>
    </source>
</reference>
<keyword evidence="4" id="KW-1003">Cell membrane</keyword>
<dbReference type="CDD" id="cd17320">
    <property type="entry name" value="MFS_MdfA_MDR_like"/>
    <property type="match status" value="1"/>
</dbReference>
<feature type="transmembrane region" description="Helical" evidence="8">
    <location>
        <begin position="376"/>
        <end position="398"/>
    </location>
</feature>
<feature type="transmembrane region" description="Helical" evidence="8">
    <location>
        <begin position="48"/>
        <end position="67"/>
    </location>
</feature>
<proteinExistence type="inferred from homology"/>
<name>A0ABW0PBV5_9BURK</name>
<protein>
    <recommendedName>
        <fullName evidence="8">Bcr/CflA family efflux transporter</fullName>
    </recommendedName>
</protein>
<feature type="transmembrane region" description="Helical" evidence="8">
    <location>
        <begin position="12"/>
        <end position="33"/>
    </location>
</feature>
<feature type="transmembrane region" description="Helical" evidence="8">
    <location>
        <begin position="138"/>
        <end position="160"/>
    </location>
</feature>
<feature type="transmembrane region" description="Helical" evidence="8">
    <location>
        <begin position="254"/>
        <end position="273"/>
    </location>
</feature>
<evidence type="ECO:0000313" key="10">
    <source>
        <dbReference type="EMBL" id="MFC5510110.1"/>
    </source>
</evidence>
<keyword evidence="11" id="KW-1185">Reference proteome</keyword>
<keyword evidence="7 8" id="KW-0472">Membrane</keyword>
<feature type="transmembrane region" description="Helical" evidence="8">
    <location>
        <begin position="313"/>
        <end position="331"/>
    </location>
</feature>
<dbReference type="InterPro" id="IPR004812">
    <property type="entry name" value="Efflux_drug-R_Bcr/CmlA"/>
</dbReference>
<evidence type="ECO:0000256" key="5">
    <source>
        <dbReference type="ARBA" id="ARBA00022692"/>
    </source>
</evidence>
<evidence type="ECO:0000256" key="8">
    <source>
        <dbReference type="RuleBase" id="RU365088"/>
    </source>
</evidence>
<evidence type="ECO:0000256" key="4">
    <source>
        <dbReference type="ARBA" id="ARBA00022475"/>
    </source>
</evidence>
<evidence type="ECO:0000256" key="1">
    <source>
        <dbReference type="ARBA" id="ARBA00004651"/>
    </source>
</evidence>
<dbReference type="Pfam" id="PF07690">
    <property type="entry name" value="MFS_1"/>
    <property type="match status" value="1"/>
</dbReference>
<feature type="transmembrane region" description="Helical" evidence="8">
    <location>
        <begin position="218"/>
        <end position="242"/>
    </location>
</feature>
<keyword evidence="3 8" id="KW-0813">Transport</keyword>
<feature type="transmembrane region" description="Helical" evidence="8">
    <location>
        <begin position="351"/>
        <end position="370"/>
    </location>
</feature>
<evidence type="ECO:0000256" key="6">
    <source>
        <dbReference type="ARBA" id="ARBA00022989"/>
    </source>
</evidence>
<dbReference type="RefSeq" id="WP_379717055.1">
    <property type="nucleotide sequence ID" value="NZ_JBHSMS010000012.1"/>
</dbReference>
<evidence type="ECO:0000259" key="9">
    <source>
        <dbReference type="PROSITE" id="PS50850"/>
    </source>
</evidence>
<feature type="transmembrane region" description="Helical" evidence="8">
    <location>
        <begin position="285"/>
        <end position="307"/>
    </location>
</feature>
<feature type="domain" description="Major facilitator superfamily (MFS) profile" evidence="9">
    <location>
        <begin position="14"/>
        <end position="399"/>
    </location>
</feature>
<accession>A0ABW0PBV5</accession>
<dbReference type="PANTHER" id="PTHR23502:SF132">
    <property type="entry name" value="POLYAMINE TRANSPORTER 2-RELATED"/>
    <property type="match status" value="1"/>
</dbReference>
<dbReference type="Gene3D" id="1.20.1720.10">
    <property type="entry name" value="Multidrug resistance protein D"/>
    <property type="match status" value="1"/>
</dbReference>
<gene>
    <name evidence="10" type="ORF">ACFPOU_03080</name>
</gene>
<comment type="similarity">
    <text evidence="2 8">Belongs to the major facilitator superfamily. Bcr/CmlA family.</text>
</comment>
<dbReference type="PANTHER" id="PTHR23502">
    <property type="entry name" value="MAJOR FACILITATOR SUPERFAMILY"/>
    <property type="match status" value="1"/>
</dbReference>
<feature type="transmembrane region" description="Helical" evidence="8">
    <location>
        <begin position="166"/>
        <end position="188"/>
    </location>
</feature>
<dbReference type="InterPro" id="IPR020846">
    <property type="entry name" value="MFS_dom"/>
</dbReference>
<keyword evidence="8" id="KW-0997">Cell inner membrane</keyword>
<dbReference type="EMBL" id="JBHSMS010000012">
    <property type="protein sequence ID" value="MFC5510110.1"/>
    <property type="molecule type" value="Genomic_DNA"/>
</dbReference>
<evidence type="ECO:0000256" key="3">
    <source>
        <dbReference type="ARBA" id="ARBA00022448"/>
    </source>
</evidence>
<dbReference type="InterPro" id="IPR011701">
    <property type="entry name" value="MFS"/>
</dbReference>
<evidence type="ECO:0000313" key="11">
    <source>
        <dbReference type="Proteomes" id="UP001596031"/>
    </source>
</evidence>
<comment type="subcellular location">
    <subcellularLocation>
        <location evidence="8">Cell inner membrane</location>
        <topology evidence="8">Multi-pass membrane protein</topology>
    </subcellularLocation>
    <subcellularLocation>
        <location evidence="1">Cell membrane</location>
        <topology evidence="1">Multi-pass membrane protein</topology>
    </subcellularLocation>
</comment>
<dbReference type="NCBIfam" id="TIGR00710">
    <property type="entry name" value="efflux_Bcr_CflA"/>
    <property type="match status" value="1"/>
</dbReference>
<sequence length="403" mass="42448">MAEPGAVRTDLRAITLILAGLAMLGPFSINAYLPSFNEMAAVLHTDRVALQLTISIYFAAFAFMSLWHGAISDALGRRTVVLAGLALYTLASLGCALATRIEQLWVLRALQGCSAGAGIVIGRAVVRDLHDGPLARRMMSQVVMLYGLAPAVAPLVGGALQVAFGWRAVFLFLALLAAGLFAAVALRLPETLPAAVRQPFKARALAAGYAELLRHRAFMVWACAYALMFGAFFVYVLSAPVFLMQHLGLGEADFIWLFGPATAGLIGGSALAGRYAVRWSGDKTLVRAFGVMAAATVYNLAVCVAAPRGAVWYVAYVFVFNLGMSLAIPTLTMRALDCVPARRGTGSSVQLFVQTGFNAFIAAVLAPLAWGSPLSLAIAAAGLWLCAGLAVLLASRLARAPQA</sequence>
<dbReference type="SUPFAM" id="SSF103473">
    <property type="entry name" value="MFS general substrate transporter"/>
    <property type="match status" value="1"/>
</dbReference>
<dbReference type="PROSITE" id="PS50850">
    <property type="entry name" value="MFS"/>
    <property type="match status" value="1"/>
</dbReference>
<evidence type="ECO:0000256" key="2">
    <source>
        <dbReference type="ARBA" id="ARBA00006236"/>
    </source>
</evidence>
<feature type="transmembrane region" description="Helical" evidence="8">
    <location>
        <begin position="105"/>
        <end position="126"/>
    </location>
</feature>
<dbReference type="Proteomes" id="UP001596031">
    <property type="component" value="Unassembled WGS sequence"/>
</dbReference>
<comment type="caution">
    <text evidence="10">The sequence shown here is derived from an EMBL/GenBank/DDBJ whole genome shotgun (WGS) entry which is preliminary data.</text>
</comment>
<organism evidence="10 11">
    <name type="scientific">Massilia jejuensis</name>
    <dbReference type="NCBI Taxonomy" id="648894"/>
    <lineage>
        <taxon>Bacteria</taxon>
        <taxon>Pseudomonadati</taxon>
        <taxon>Pseudomonadota</taxon>
        <taxon>Betaproteobacteria</taxon>
        <taxon>Burkholderiales</taxon>
        <taxon>Oxalobacteraceae</taxon>
        <taxon>Telluria group</taxon>
        <taxon>Massilia</taxon>
    </lineage>
</organism>
<feature type="transmembrane region" description="Helical" evidence="8">
    <location>
        <begin position="79"/>
        <end position="99"/>
    </location>
</feature>
<dbReference type="InterPro" id="IPR036259">
    <property type="entry name" value="MFS_trans_sf"/>
</dbReference>
<evidence type="ECO:0000256" key="7">
    <source>
        <dbReference type="ARBA" id="ARBA00023136"/>
    </source>
</evidence>
<keyword evidence="6 8" id="KW-1133">Transmembrane helix</keyword>
<keyword evidence="5 8" id="KW-0812">Transmembrane</keyword>